<dbReference type="EMBL" id="BAAAJK010000053">
    <property type="protein sequence ID" value="GAA1402475.1"/>
    <property type="molecule type" value="Genomic_DNA"/>
</dbReference>
<feature type="domain" description="ARB-07466-like C-terminal" evidence="2">
    <location>
        <begin position="151"/>
        <end position="243"/>
    </location>
</feature>
<accession>A0ABP4IYJ0</accession>
<evidence type="ECO:0000256" key="1">
    <source>
        <dbReference type="SAM" id="MobiDB-lite"/>
    </source>
</evidence>
<dbReference type="InterPro" id="IPR058593">
    <property type="entry name" value="ARB_07466-like_C"/>
</dbReference>
<keyword evidence="4" id="KW-1185">Reference proteome</keyword>
<dbReference type="Pfam" id="PF26571">
    <property type="entry name" value="VldE"/>
    <property type="match status" value="1"/>
</dbReference>
<evidence type="ECO:0000313" key="3">
    <source>
        <dbReference type="EMBL" id="GAA1402475.1"/>
    </source>
</evidence>
<sequence length="265" mass="27216">MPRHRHRRADETLSGLRHVATAAAVASGALAVVTPVAGLEFGPVQADLRLASESTDEPDLDAAFADAAAAAGAPRDEPVLGADLVRSAGLLDATADAGRAAGEEAERIAREAAEQARSAAGRDRPQPGEGAGRGGPSSAACDIDTSGLGPVQSWVADAAEFLGCAYGQPELIGVAQRGNASDHPSGHALDLMVRGETGDRIAECALANADELGVKYVIWEQQMNHGSGWTEMEDRGDDTANHVDHVHISFEKSAGSGDPDLGKCA</sequence>
<name>A0ABP4IYJ0_9PSEU</name>
<feature type="compositionally biased region" description="Basic and acidic residues" evidence="1">
    <location>
        <begin position="101"/>
        <end position="126"/>
    </location>
</feature>
<feature type="region of interest" description="Disordered" evidence="1">
    <location>
        <begin position="101"/>
        <end position="144"/>
    </location>
</feature>
<evidence type="ECO:0000313" key="4">
    <source>
        <dbReference type="Proteomes" id="UP001501414"/>
    </source>
</evidence>
<proteinExistence type="predicted"/>
<protein>
    <recommendedName>
        <fullName evidence="2">ARB-07466-like C-terminal domain-containing protein</fullName>
    </recommendedName>
</protein>
<comment type="caution">
    <text evidence="3">The sequence shown here is derived from an EMBL/GenBank/DDBJ whole genome shotgun (WGS) entry which is preliminary data.</text>
</comment>
<dbReference type="RefSeq" id="WP_344029739.1">
    <property type="nucleotide sequence ID" value="NZ_BAAAJK010000053.1"/>
</dbReference>
<reference evidence="4" key="1">
    <citation type="journal article" date="2019" name="Int. J. Syst. Evol. Microbiol.">
        <title>The Global Catalogue of Microorganisms (GCM) 10K type strain sequencing project: providing services to taxonomists for standard genome sequencing and annotation.</title>
        <authorList>
            <consortium name="The Broad Institute Genomics Platform"/>
            <consortium name="The Broad Institute Genome Sequencing Center for Infectious Disease"/>
            <person name="Wu L."/>
            <person name="Ma J."/>
        </authorList>
    </citation>
    <scope>NUCLEOTIDE SEQUENCE [LARGE SCALE GENOMIC DNA]</scope>
    <source>
        <strain evidence="4">JCM 11896</strain>
    </source>
</reference>
<dbReference type="Proteomes" id="UP001501414">
    <property type="component" value="Unassembled WGS sequence"/>
</dbReference>
<organism evidence="3 4">
    <name type="scientific">Pseudonocardia kongjuensis</name>
    <dbReference type="NCBI Taxonomy" id="102227"/>
    <lineage>
        <taxon>Bacteria</taxon>
        <taxon>Bacillati</taxon>
        <taxon>Actinomycetota</taxon>
        <taxon>Actinomycetes</taxon>
        <taxon>Pseudonocardiales</taxon>
        <taxon>Pseudonocardiaceae</taxon>
        <taxon>Pseudonocardia</taxon>
    </lineage>
</organism>
<gene>
    <name evidence="3" type="ORF">GCM10009613_62520</name>
</gene>
<evidence type="ECO:0000259" key="2">
    <source>
        <dbReference type="Pfam" id="PF26571"/>
    </source>
</evidence>